<dbReference type="InterPro" id="IPR036388">
    <property type="entry name" value="WH-like_DNA-bd_sf"/>
</dbReference>
<evidence type="ECO:0000259" key="4">
    <source>
        <dbReference type="Pfam" id="PF03472"/>
    </source>
</evidence>
<feature type="domain" description="Transcription factor LuxR-like autoinducer-binding" evidence="4">
    <location>
        <begin position="21"/>
        <end position="153"/>
    </location>
</feature>
<dbReference type="InterPro" id="IPR005143">
    <property type="entry name" value="TF_LuxR_autoind-bd_dom"/>
</dbReference>
<comment type="caution">
    <text evidence="5">The sequence shown here is derived from an EMBL/GenBank/DDBJ whole genome shotgun (WGS) entry which is preliminary data.</text>
</comment>
<evidence type="ECO:0000256" key="2">
    <source>
        <dbReference type="ARBA" id="ARBA00023125"/>
    </source>
</evidence>
<dbReference type="InterPro" id="IPR016032">
    <property type="entry name" value="Sig_transdc_resp-reg_C-effctor"/>
</dbReference>
<dbReference type="SUPFAM" id="SSF46894">
    <property type="entry name" value="C-terminal effector domain of the bipartite response regulators"/>
    <property type="match status" value="1"/>
</dbReference>
<dbReference type="Gene3D" id="3.30.450.80">
    <property type="entry name" value="Transcription factor LuxR-like, autoinducer-binding domain"/>
    <property type="match status" value="1"/>
</dbReference>
<keyword evidence="2" id="KW-0238">DNA-binding</keyword>
<dbReference type="Pfam" id="PF03472">
    <property type="entry name" value="Autoind_bind"/>
    <property type="match status" value="1"/>
</dbReference>
<dbReference type="EMBL" id="JBHSWG010000001">
    <property type="protein sequence ID" value="MFC6759741.1"/>
    <property type="molecule type" value="Genomic_DNA"/>
</dbReference>
<evidence type="ECO:0000256" key="3">
    <source>
        <dbReference type="ARBA" id="ARBA00023163"/>
    </source>
</evidence>
<evidence type="ECO:0000313" key="5">
    <source>
        <dbReference type="EMBL" id="MFC6759741.1"/>
    </source>
</evidence>
<evidence type="ECO:0000256" key="1">
    <source>
        <dbReference type="ARBA" id="ARBA00023015"/>
    </source>
</evidence>
<accession>A0ABW2B2B5</accession>
<organism evidence="5 6">
    <name type="scientific">Sulfitobacter porphyrae</name>
    <dbReference type="NCBI Taxonomy" id="1246864"/>
    <lineage>
        <taxon>Bacteria</taxon>
        <taxon>Pseudomonadati</taxon>
        <taxon>Pseudomonadota</taxon>
        <taxon>Alphaproteobacteria</taxon>
        <taxon>Rhodobacterales</taxon>
        <taxon>Roseobacteraceae</taxon>
        <taxon>Sulfitobacter</taxon>
    </lineage>
</organism>
<dbReference type="Proteomes" id="UP001596353">
    <property type="component" value="Unassembled WGS sequence"/>
</dbReference>
<evidence type="ECO:0000313" key="6">
    <source>
        <dbReference type="Proteomes" id="UP001596353"/>
    </source>
</evidence>
<dbReference type="SUPFAM" id="SSF75516">
    <property type="entry name" value="Pheromone-binding domain of LuxR-like quorum-sensing transcription factors"/>
    <property type="match status" value="1"/>
</dbReference>
<reference evidence="6" key="1">
    <citation type="journal article" date="2019" name="Int. J. Syst. Evol. Microbiol.">
        <title>The Global Catalogue of Microorganisms (GCM) 10K type strain sequencing project: providing services to taxonomists for standard genome sequencing and annotation.</title>
        <authorList>
            <consortium name="The Broad Institute Genomics Platform"/>
            <consortium name="The Broad Institute Genome Sequencing Center for Infectious Disease"/>
            <person name="Wu L."/>
            <person name="Ma J."/>
        </authorList>
    </citation>
    <scope>NUCLEOTIDE SEQUENCE [LARGE SCALE GENOMIC DNA]</scope>
    <source>
        <strain evidence="6">CCUG 66188</strain>
    </source>
</reference>
<sequence length="245" mass="26447">MNGHSGSDLDAMIAIDSCADAAEAIAVAANALARIGLDQFFTGTMRAGSDGNTAMITHHHVTHAPLGWMLHYRDHNYVTIDPLVRATGMRHLPFFWSDLCGSQALNAPKVGRMFDEGRAFRVANGFVMPIHRADGSVHALSAMAETIEVADPKVRATAKAVSVALLHRLDELGLPAQGSPLCLTRQERDLLLHVLEGRTGREIAGRLQATEESRERTLARACARFGTQEPLEAALRARRAGLLAA</sequence>
<dbReference type="Gene3D" id="1.10.10.10">
    <property type="entry name" value="Winged helix-like DNA-binding domain superfamily/Winged helix DNA-binding domain"/>
    <property type="match status" value="1"/>
</dbReference>
<keyword evidence="3" id="KW-0804">Transcription</keyword>
<keyword evidence="1" id="KW-0805">Transcription regulation</keyword>
<proteinExistence type="predicted"/>
<dbReference type="InterPro" id="IPR036693">
    <property type="entry name" value="TF_LuxR_autoind-bd_dom_sf"/>
</dbReference>
<keyword evidence="6" id="KW-1185">Reference proteome</keyword>
<protein>
    <submittedName>
        <fullName evidence="5">Autoinducer binding domain-containing protein</fullName>
    </submittedName>
</protein>
<gene>
    <name evidence="5" type="ORF">ACFQFQ_09950</name>
</gene>
<name>A0ABW2B2B5_9RHOB</name>